<dbReference type="OrthoDB" id="6538144at2759"/>
<reference evidence="1 2" key="1">
    <citation type="submission" date="2013-11" db="EMBL/GenBank/DDBJ databases">
        <title>Genome sequencing of Stegodyphus mimosarum.</title>
        <authorList>
            <person name="Bechsgaard J."/>
        </authorList>
    </citation>
    <scope>NUCLEOTIDE SEQUENCE [LARGE SCALE GENOMIC DNA]</scope>
</reference>
<dbReference type="Proteomes" id="UP000054359">
    <property type="component" value="Unassembled WGS sequence"/>
</dbReference>
<dbReference type="AlphaFoldDB" id="A0A087UA44"/>
<protein>
    <submittedName>
        <fullName evidence="1">Uncharacterized protein</fullName>
    </submittedName>
</protein>
<dbReference type="OMA" id="DCVENIF"/>
<evidence type="ECO:0000313" key="2">
    <source>
        <dbReference type="Proteomes" id="UP000054359"/>
    </source>
</evidence>
<evidence type="ECO:0000313" key="1">
    <source>
        <dbReference type="EMBL" id="KFM74233.1"/>
    </source>
</evidence>
<dbReference type="EMBL" id="KK118939">
    <property type="protein sequence ID" value="KFM74233.1"/>
    <property type="molecule type" value="Genomic_DNA"/>
</dbReference>
<sequence length="162" mass="18396">MGSSNRALWSLLDVSVSRTHRKTSYNIRGPDVFIHSIADVPHLIKNRRSVFLSNILILPEELHQQHGLPSRIMSSVYVKQHWSSEIESDAALRSLHHLNRNHLFPTHFSLMNVAYAVQLFSVKTASALEKAVILQQVAKGALTSARWIRLVAEWSTIMTARH</sequence>
<keyword evidence="2" id="KW-1185">Reference proteome</keyword>
<accession>A0A087UA44</accession>
<proteinExistence type="predicted"/>
<name>A0A087UA44_STEMI</name>
<gene>
    <name evidence="1" type="ORF">X975_08991</name>
</gene>
<feature type="non-terminal residue" evidence="1">
    <location>
        <position position="162"/>
    </location>
</feature>
<organism evidence="1 2">
    <name type="scientific">Stegodyphus mimosarum</name>
    <name type="common">African social velvet spider</name>
    <dbReference type="NCBI Taxonomy" id="407821"/>
    <lineage>
        <taxon>Eukaryota</taxon>
        <taxon>Metazoa</taxon>
        <taxon>Ecdysozoa</taxon>
        <taxon>Arthropoda</taxon>
        <taxon>Chelicerata</taxon>
        <taxon>Arachnida</taxon>
        <taxon>Araneae</taxon>
        <taxon>Araneomorphae</taxon>
        <taxon>Entelegynae</taxon>
        <taxon>Eresoidea</taxon>
        <taxon>Eresidae</taxon>
        <taxon>Stegodyphus</taxon>
    </lineage>
</organism>